<comment type="cofactor">
    <cofactor evidence="1 8 9">
        <name>pyridoxal 5'-phosphate</name>
        <dbReference type="ChEBI" id="CHEBI:597326"/>
    </cofactor>
</comment>
<keyword evidence="5 8" id="KW-0456">Lyase</keyword>
<accession>A0A3P7NZL4</accession>
<dbReference type="GO" id="GO:0009088">
    <property type="term" value="P:threonine biosynthetic process"/>
    <property type="evidence" value="ECO:0007669"/>
    <property type="project" value="UniProtKB-UniRule"/>
</dbReference>
<dbReference type="Gene3D" id="3.40.50.1100">
    <property type="match status" value="2"/>
</dbReference>
<feature type="binding site" evidence="9">
    <location>
        <position position="378"/>
    </location>
    <ligand>
        <name>pyridoxal 5'-phosphate</name>
        <dbReference type="ChEBI" id="CHEBI:597326"/>
    </ligand>
</feature>
<dbReference type="RefSeq" id="WP_125137745.1">
    <property type="nucleotide sequence ID" value="NZ_LR130778.1"/>
</dbReference>
<dbReference type="InterPro" id="IPR050147">
    <property type="entry name" value="Ser/Thr_Dehydratase"/>
</dbReference>
<proteinExistence type="inferred from homology"/>
<evidence type="ECO:0000256" key="1">
    <source>
        <dbReference type="ARBA" id="ARBA00001933"/>
    </source>
</evidence>
<dbReference type="GO" id="GO:0006567">
    <property type="term" value="P:L-threonine catabolic process"/>
    <property type="evidence" value="ECO:0007669"/>
    <property type="project" value="TreeGrafter"/>
</dbReference>
<dbReference type="PANTHER" id="PTHR48078:SF6">
    <property type="entry name" value="L-THREONINE DEHYDRATASE CATABOLIC TDCB"/>
    <property type="match status" value="1"/>
</dbReference>
<dbReference type="EMBL" id="LR130778">
    <property type="protein sequence ID" value="VDN48634.1"/>
    <property type="molecule type" value="Genomic_DNA"/>
</dbReference>
<evidence type="ECO:0000256" key="7">
    <source>
        <dbReference type="NCBIfam" id="TIGR00260"/>
    </source>
</evidence>
<keyword evidence="13" id="KW-1185">Reference proteome</keyword>
<dbReference type="GO" id="GO:0003941">
    <property type="term" value="F:L-serine ammonia-lyase activity"/>
    <property type="evidence" value="ECO:0007669"/>
    <property type="project" value="TreeGrafter"/>
</dbReference>
<evidence type="ECO:0000256" key="6">
    <source>
        <dbReference type="ARBA" id="ARBA00049144"/>
    </source>
</evidence>
<evidence type="ECO:0000313" key="13">
    <source>
        <dbReference type="Proteomes" id="UP000279029"/>
    </source>
</evidence>
<organism evidence="12 13">
    <name type="scientific">Petrocella atlantisensis</name>
    <dbReference type="NCBI Taxonomy" id="2173034"/>
    <lineage>
        <taxon>Bacteria</taxon>
        <taxon>Bacillati</taxon>
        <taxon>Bacillota</taxon>
        <taxon>Clostridia</taxon>
        <taxon>Lachnospirales</taxon>
        <taxon>Vallitaleaceae</taxon>
        <taxon>Petrocella</taxon>
    </lineage>
</organism>
<dbReference type="CDD" id="cd01563">
    <property type="entry name" value="Thr-synth_1"/>
    <property type="match status" value="1"/>
</dbReference>
<evidence type="ECO:0000256" key="2">
    <source>
        <dbReference type="ARBA" id="ARBA00005517"/>
    </source>
</evidence>
<dbReference type="InterPro" id="IPR001926">
    <property type="entry name" value="TrpB-like_PALP"/>
</dbReference>
<evidence type="ECO:0000256" key="4">
    <source>
        <dbReference type="ARBA" id="ARBA00022898"/>
    </source>
</evidence>
<dbReference type="NCBIfam" id="TIGR00260">
    <property type="entry name" value="thrC"/>
    <property type="match status" value="1"/>
</dbReference>
<protein>
    <recommendedName>
        <fullName evidence="3 7">Threonine synthase</fullName>
        <ecNumber evidence="7 8">4.2.3.1</ecNumber>
    </recommendedName>
</protein>
<feature type="domain" description="Tryptophan synthase beta chain-like PALP" evidence="11">
    <location>
        <begin position="78"/>
        <end position="379"/>
    </location>
</feature>
<keyword evidence="4 8" id="KW-0663">Pyridoxal phosphate</keyword>
<dbReference type="GO" id="GO:0004795">
    <property type="term" value="F:threonine synthase activity"/>
    <property type="evidence" value="ECO:0007669"/>
    <property type="project" value="UniProtKB-UniRule"/>
</dbReference>
<evidence type="ECO:0000256" key="9">
    <source>
        <dbReference type="PIRSR" id="PIRSR038945-1"/>
    </source>
</evidence>
<evidence type="ECO:0000313" key="12">
    <source>
        <dbReference type="EMBL" id="VDN48634.1"/>
    </source>
</evidence>
<evidence type="ECO:0000256" key="8">
    <source>
        <dbReference type="PIRNR" id="PIRNR038945"/>
    </source>
</evidence>
<dbReference type="InterPro" id="IPR026260">
    <property type="entry name" value="Thr_Synthase_bac/arc"/>
</dbReference>
<comment type="function">
    <text evidence="8">Catalyzes the gamma-elimination of phosphate from L-phosphohomoserine and the beta-addition of water to produce L-threonine.</text>
</comment>
<dbReference type="KEGG" id="cbar:PATL70BA_2731"/>
<keyword evidence="8" id="KW-0791">Threonine biosynthesis</keyword>
<dbReference type="UniPathway" id="UPA00050">
    <property type="reaction ID" value="UER00065"/>
</dbReference>
<dbReference type="Proteomes" id="UP000279029">
    <property type="component" value="Chromosome"/>
</dbReference>
<dbReference type="GO" id="GO:0009097">
    <property type="term" value="P:isoleucine biosynthetic process"/>
    <property type="evidence" value="ECO:0007669"/>
    <property type="project" value="TreeGrafter"/>
</dbReference>
<name>A0A3P7NZL4_9FIRM</name>
<dbReference type="GO" id="GO:0004794">
    <property type="term" value="F:threonine deaminase activity"/>
    <property type="evidence" value="ECO:0007669"/>
    <property type="project" value="TreeGrafter"/>
</dbReference>
<dbReference type="Pfam" id="PF00291">
    <property type="entry name" value="PALP"/>
    <property type="match status" value="1"/>
</dbReference>
<dbReference type="GO" id="GO:0006565">
    <property type="term" value="P:L-serine catabolic process"/>
    <property type="evidence" value="ECO:0007669"/>
    <property type="project" value="TreeGrafter"/>
</dbReference>
<evidence type="ECO:0000259" key="11">
    <source>
        <dbReference type="Pfam" id="PF00291"/>
    </source>
</evidence>
<gene>
    <name evidence="12" type="primary">thrC</name>
    <name evidence="12" type="ORF">PATL70BA_2731</name>
</gene>
<comment type="catalytic activity">
    <reaction evidence="6 8">
        <text>O-phospho-L-homoserine + H2O = L-threonine + phosphate</text>
        <dbReference type="Rhea" id="RHEA:10840"/>
        <dbReference type="ChEBI" id="CHEBI:15377"/>
        <dbReference type="ChEBI" id="CHEBI:43474"/>
        <dbReference type="ChEBI" id="CHEBI:57590"/>
        <dbReference type="ChEBI" id="CHEBI:57926"/>
        <dbReference type="EC" id="4.2.3.1"/>
    </reaction>
</comment>
<dbReference type="InterPro" id="IPR036052">
    <property type="entry name" value="TrpB-like_PALP_sf"/>
</dbReference>
<dbReference type="PIRSF" id="PIRSF038945">
    <property type="entry name" value="Thr_synthase"/>
    <property type="match status" value="1"/>
</dbReference>
<keyword evidence="8" id="KW-0028">Amino-acid biosynthesis</keyword>
<evidence type="ECO:0000256" key="10">
    <source>
        <dbReference type="PIRSR" id="PIRSR038945-2"/>
    </source>
</evidence>
<dbReference type="EC" id="4.2.3.1" evidence="7 8"/>
<sequence>MSYVSGYTCTLCEKEYTKDQGPMTTCPICGDLGILDVNYDYKSIAKVLTRDALRENEERSIWRYAPLLPVESTHLIKTLKVGGTPLYPSQNLAHHIGIDTLHIKDDGVNPTASLKDRASVIAVVRAMEEGKDTIACSSTGNAASSLAGNAAHMGLKTVIFVPKRAPKGKLTQLLVYGAKVVSVDGDYRSTFELSKAAIEHYGWYNRNAAINPYLVEGKKTVALEIAEQLSFDVPDWVVVSVGDGCTIAGVYKGFYDLLSIGLIEKMPRLLGVQAEGCAPFYHAFKDNKALEATEENTLADSIAVGIPRNPVKGIQAVAASGGTYVTVTDQEILASIALLGKTEGIFGEPAGVAGVAGLKKALEEGIIHKKDKVTVIVTGNGLKDVEHGMEAVGEPMRLKPDIQSFIKIMNEAEGITNG</sequence>
<dbReference type="NCBIfam" id="NF006050">
    <property type="entry name" value="PRK08197.1"/>
    <property type="match status" value="1"/>
</dbReference>
<evidence type="ECO:0000256" key="5">
    <source>
        <dbReference type="ARBA" id="ARBA00023239"/>
    </source>
</evidence>
<dbReference type="OrthoDB" id="9778118at2"/>
<evidence type="ECO:0000256" key="3">
    <source>
        <dbReference type="ARBA" id="ARBA00018679"/>
    </source>
</evidence>
<dbReference type="AlphaFoldDB" id="A0A3P7NZL4"/>
<reference evidence="12 13" key="1">
    <citation type="submission" date="2018-09" db="EMBL/GenBank/DDBJ databases">
        <authorList>
            <person name="Postec A."/>
        </authorList>
    </citation>
    <scope>NUCLEOTIDE SEQUENCE [LARGE SCALE GENOMIC DNA]</scope>
    <source>
        <strain evidence="12">70B-A</strain>
    </source>
</reference>
<dbReference type="SUPFAM" id="SSF53686">
    <property type="entry name" value="Tryptophan synthase beta subunit-like PLP-dependent enzymes"/>
    <property type="match status" value="1"/>
</dbReference>
<feature type="modified residue" description="N6-(pyridoxal phosphate)lysine" evidence="10">
    <location>
        <position position="115"/>
    </location>
</feature>
<dbReference type="InterPro" id="IPR004450">
    <property type="entry name" value="Thr_synthase-like"/>
</dbReference>
<comment type="similarity">
    <text evidence="2 8">Belongs to the threonine synthase family.</text>
</comment>
<feature type="binding site" evidence="9">
    <location>
        <position position="141"/>
    </location>
    <ligand>
        <name>pyridoxal 5'-phosphate</name>
        <dbReference type="ChEBI" id="CHEBI:597326"/>
    </ligand>
</feature>
<comment type="pathway">
    <text evidence="8">Amino-acid biosynthesis; L-threonine biosynthesis; L-threonine from L-aspartate: step 5/5.</text>
</comment>
<dbReference type="PANTHER" id="PTHR48078">
    <property type="entry name" value="THREONINE DEHYDRATASE, MITOCHONDRIAL-RELATED"/>
    <property type="match status" value="1"/>
</dbReference>